<dbReference type="RefSeq" id="WP_158399226.1">
    <property type="nucleotide sequence ID" value="NZ_CABHMY010000122.1"/>
</dbReference>
<gene>
    <name evidence="2" type="ORF">FPPS064S07_01029</name>
</gene>
<name>A0A564U6I6_9FIRM</name>
<keyword evidence="1" id="KW-0472">Membrane</keyword>
<dbReference type="AlphaFoldDB" id="A0A564U6I6"/>
<feature type="transmembrane region" description="Helical" evidence="1">
    <location>
        <begin position="33"/>
        <end position="52"/>
    </location>
</feature>
<dbReference type="EMBL" id="CABHMY010000122">
    <property type="protein sequence ID" value="VUX14942.1"/>
    <property type="molecule type" value="Genomic_DNA"/>
</dbReference>
<reference evidence="2 3" key="1">
    <citation type="submission" date="2019-07" db="EMBL/GenBank/DDBJ databases">
        <authorList>
            <person name="Hibberd C M."/>
            <person name="Gehrig L. J."/>
            <person name="Chang H.-W."/>
            <person name="Venkatesh S."/>
        </authorList>
    </citation>
    <scope>NUCLEOTIDE SEQUENCE [LARGE SCALE GENOMIC DNA]</scope>
    <source>
        <strain evidence="2">Faecalibacterium_prausnitzii_JG_BgPS064</strain>
    </source>
</reference>
<sequence length="232" mass="26680">MNIQERFARWKAAEAAKLRPMHFRQRIGYILHYYRFWIMGLVLLLAVAFYIGDVVVQSQKEILLQGFFTNDEYDLFPADRIQKDYAATQDLTRRQRIVLDDALYIDLGGDASDYTSASNGKLIAYTLTHELDFVVTSDEVLDYYKDNMPMKDLREILSKKLQQQLGDALYMSTDADGAYSCIAVDMTGSRFVAGTGADTDPRVEHTYYLFVPESAPHTEQVAAFLRYTFRLE</sequence>
<keyword evidence="1" id="KW-1133">Transmembrane helix</keyword>
<keyword evidence="1" id="KW-0812">Transmembrane</keyword>
<dbReference type="Proteomes" id="UP000406184">
    <property type="component" value="Unassembled WGS sequence"/>
</dbReference>
<protein>
    <submittedName>
        <fullName evidence="2">Uncharacterized protein</fullName>
    </submittedName>
</protein>
<organism evidence="2 3">
    <name type="scientific">Faecalibacterium prausnitzii</name>
    <dbReference type="NCBI Taxonomy" id="853"/>
    <lineage>
        <taxon>Bacteria</taxon>
        <taxon>Bacillati</taxon>
        <taxon>Bacillota</taxon>
        <taxon>Clostridia</taxon>
        <taxon>Eubacteriales</taxon>
        <taxon>Oscillospiraceae</taxon>
        <taxon>Faecalibacterium</taxon>
    </lineage>
</organism>
<accession>A0A564U6I6</accession>
<evidence type="ECO:0000313" key="2">
    <source>
        <dbReference type="EMBL" id="VUX14942.1"/>
    </source>
</evidence>
<proteinExistence type="predicted"/>
<evidence type="ECO:0000313" key="3">
    <source>
        <dbReference type="Proteomes" id="UP000406184"/>
    </source>
</evidence>
<evidence type="ECO:0000256" key="1">
    <source>
        <dbReference type="SAM" id="Phobius"/>
    </source>
</evidence>
<keyword evidence="3" id="KW-1185">Reference proteome</keyword>